<dbReference type="InterPro" id="IPR035979">
    <property type="entry name" value="RBD_domain_sf"/>
</dbReference>
<accession>A0AAV9IJ75</accession>
<dbReference type="Proteomes" id="UP001300502">
    <property type="component" value="Unassembled WGS sequence"/>
</dbReference>
<evidence type="ECO:0000259" key="3">
    <source>
        <dbReference type="PROSITE" id="PS50102"/>
    </source>
</evidence>
<name>A0AAV9IJ75_9RHOD</name>
<feature type="compositionally biased region" description="Basic and acidic residues" evidence="2">
    <location>
        <begin position="365"/>
        <end position="400"/>
    </location>
</feature>
<dbReference type="PROSITE" id="PS50102">
    <property type="entry name" value="RRM"/>
    <property type="match status" value="1"/>
</dbReference>
<reference evidence="4 5" key="1">
    <citation type="submission" date="2022-07" db="EMBL/GenBank/DDBJ databases">
        <title>Genome-wide signatures of adaptation to extreme environments.</title>
        <authorList>
            <person name="Cho C.H."/>
            <person name="Yoon H.S."/>
        </authorList>
    </citation>
    <scope>NUCLEOTIDE SEQUENCE [LARGE SCALE GENOMIC DNA]</scope>
    <source>
        <strain evidence="4 5">108.79 E11</strain>
    </source>
</reference>
<dbReference type="GO" id="GO:0003723">
    <property type="term" value="F:RNA binding"/>
    <property type="evidence" value="ECO:0007669"/>
    <property type="project" value="UniProtKB-UniRule"/>
</dbReference>
<evidence type="ECO:0000313" key="4">
    <source>
        <dbReference type="EMBL" id="KAK4527439.1"/>
    </source>
</evidence>
<feature type="compositionally biased region" description="Acidic residues" evidence="2">
    <location>
        <begin position="1"/>
        <end position="11"/>
    </location>
</feature>
<feature type="region of interest" description="Disordered" evidence="2">
    <location>
        <begin position="1"/>
        <end position="40"/>
    </location>
</feature>
<dbReference type="InterPro" id="IPR012677">
    <property type="entry name" value="Nucleotide-bd_a/b_plait_sf"/>
</dbReference>
<feature type="compositionally biased region" description="Low complexity" evidence="2">
    <location>
        <begin position="253"/>
        <end position="265"/>
    </location>
</feature>
<feature type="compositionally biased region" description="Basic and acidic residues" evidence="2">
    <location>
        <begin position="347"/>
        <end position="356"/>
    </location>
</feature>
<comment type="caution">
    <text evidence="4">The sequence shown here is derived from an EMBL/GenBank/DDBJ whole genome shotgun (WGS) entry which is preliminary data.</text>
</comment>
<dbReference type="Gene3D" id="3.30.70.330">
    <property type="match status" value="1"/>
</dbReference>
<feature type="compositionally biased region" description="Basic residues" evidence="2">
    <location>
        <begin position="401"/>
        <end position="415"/>
    </location>
</feature>
<dbReference type="SMART" id="SM00360">
    <property type="entry name" value="RRM"/>
    <property type="match status" value="1"/>
</dbReference>
<protein>
    <recommendedName>
        <fullName evidence="3">RRM domain-containing protein</fullName>
    </recommendedName>
</protein>
<evidence type="ECO:0000256" key="1">
    <source>
        <dbReference type="PROSITE-ProRule" id="PRU00176"/>
    </source>
</evidence>
<feature type="compositionally biased region" description="Low complexity" evidence="2">
    <location>
        <begin position="272"/>
        <end position="281"/>
    </location>
</feature>
<proteinExistence type="predicted"/>
<feature type="compositionally biased region" description="Polar residues" evidence="2">
    <location>
        <begin position="332"/>
        <end position="346"/>
    </location>
</feature>
<dbReference type="InterPro" id="IPR000504">
    <property type="entry name" value="RRM_dom"/>
</dbReference>
<organism evidence="4 5">
    <name type="scientific">Galdieria yellowstonensis</name>
    <dbReference type="NCBI Taxonomy" id="3028027"/>
    <lineage>
        <taxon>Eukaryota</taxon>
        <taxon>Rhodophyta</taxon>
        <taxon>Bangiophyceae</taxon>
        <taxon>Galdieriales</taxon>
        <taxon>Galdieriaceae</taxon>
        <taxon>Galdieria</taxon>
    </lineage>
</organism>
<keyword evidence="5" id="KW-1185">Reference proteome</keyword>
<sequence length="462" mass="50982">MEDTKEQEEDKLDFYGDLFRNAPEIPNNEETEETVNHGLQQSENHENLADATLDPSKNTVSVSGLGWWFTDEELEHVACESSQGTSLRKTLKEVKFCYDSTNGKSTGEAFLIFDNATTAQEALKNLESHDFGRKVKLELTTEEVAQQETDWALKKSLNRNTHNRQHFQGRRNPLQKGAFEQSYRGQGATGPFPGNAAAAAHFAAAAAAAQKFPHSQTATMSAPPAFPFFTPFGFPAFPGRASNSNSMAANTAFANNNSQSNNNSNMPTGRTSQPESSSFFPPGFPPIPPHLFGYPPLAGMPPGSGFPGSFTSASAATGPFGNSPLNVPDASAVQSNMPVSSASSRYTGDKAKEEGSGHPSSEVYSKSRETRTKQDASQRRSSRDSSKSEEPSSDSRSRSDRHSKRHSRHEKKRSRHSSDSEDDSSRRDRSSRRKYRGTDHSRDRYERSSKRSSHEERRERGR</sequence>
<feature type="region of interest" description="Disordered" evidence="2">
    <location>
        <begin position="253"/>
        <end position="284"/>
    </location>
</feature>
<keyword evidence="1" id="KW-0694">RNA-binding</keyword>
<evidence type="ECO:0000313" key="5">
    <source>
        <dbReference type="Proteomes" id="UP001300502"/>
    </source>
</evidence>
<evidence type="ECO:0000256" key="2">
    <source>
        <dbReference type="SAM" id="MobiDB-lite"/>
    </source>
</evidence>
<gene>
    <name evidence="4" type="ORF">GAYE_SCF39G5361</name>
</gene>
<dbReference type="AlphaFoldDB" id="A0AAV9IJ75"/>
<feature type="region of interest" description="Disordered" evidence="2">
    <location>
        <begin position="326"/>
        <end position="462"/>
    </location>
</feature>
<feature type="domain" description="RRM" evidence="3">
    <location>
        <begin position="58"/>
        <end position="142"/>
    </location>
</feature>
<feature type="compositionally biased region" description="Basic and acidic residues" evidence="2">
    <location>
        <begin position="436"/>
        <end position="462"/>
    </location>
</feature>
<dbReference type="EMBL" id="JANCYU010000051">
    <property type="protein sequence ID" value="KAK4527439.1"/>
    <property type="molecule type" value="Genomic_DNA"/>
</dbReference>
<feature type="compositionally biased region" description="Basic and acidic residues" evidence="2">
    <location>
        <begin position="416"/>
        <end position="428"/>
    </location>
</feature>
<dbReference type="SUPFAM" id="SSF54928">
    <property type="entry name" value="RNA-binding domain, RBD"/>
    <property type="match status" value="1"/>
</dbReference>